<dbReference type="Gene3D" id="3.40.50.1460">
    <property type="match status" value="1"/>
</dbReference>
<evidence type="ECO:0000313" key="3">
    <source>
        <dbReference type="Proteomes" id="UP001148203"/>
    </source>
</evidence>
<dbReference type="EMBL" id="JAMDGY010000029">
    <property type="protein sequence ID" value="MDD0991436.1"/>
    <property type="molecule type" value="Genomic_DNA"/>
</dbReference>
<name>A0ABT5NTD6_9PSED</name>
<dbReference type="Proteomes" id="UP001148203">
    <property type="component" value="Unassembled WGS sequence"/>
</dbReference>
<comment type="caution">
    <text evidence="2">The sequence shown here is derived from an EMBL/GenBank/DDBJ whole genome shotgun (WGS) entry which is preliminary data.</text>
</comment>
<accession>A0ABT5NTD6</accession>
<dbReference type="SUPFAM" id="SSF52129">
    <property type="entry name" value="Caspase-like"/>
    <property type="match status" value="1"/>
</dbReference>
<dbReference type="InterPro" id="IPR011600">
    <property type="entry name" value="Pept_C14_caspase"/>
</dbReference>
<protein>
    <submittedName>
        <fullName evidence="2">Caspase family protein</fullName>
    </submittedName>
</protein>
<evidence type="ECO:0000259" key="1">
    <source>
        <dbReference type="Pfam" id="PF00656"/>
    </source>
</evidence>
<gene>
    <name evidence="2" type="ORF">M5G11_12895</name>
</gene>
<sequence>MAKVLLCIGCDDYQSLKKLTGAERDAISIHTALCTGPLSSIQPADTYLLKSPARHDLDATLLQIQDRYDEIESFTLFFAGHGGEANDSYFLCLSDTRGDRLSTTGFALSRLFEYFNELKAAHCNVIIDACHAGGMVSNLGILLKPEVIGKAKTFGVSFFVSSAADQYAGETRRGGHGTLALLKVLDGEIDTGSRARMLDLVDMGRPAAQYVAEQTQGRQMPSVWGVNLYGHMPLFSNPHAADNPASSLLGLTGILPTSLAGQAISSHSAELYTLMFAPEHELTPDKLFPVLIRFVDRLAEIPNSTGVFIGGIWQSLEKSTGRHANSFSRVELSATCVALLLQSSHKDNTARDCIEGLAHEIVRDVERLLCAIVQGLHENPGSLCCHGIPDLFYLPQRISRILGWAGAAMHLARELGIREAGLREALEQLSVLLMEHYASTCAGMSEDEAPYWAAFLTSIKADDLNGLGELVVSMLINALVEHDGRLARPLLPAEDVYAYLKARADKDSAALSTLSNSPSETLALVLLISGRHSLEEELDYNLASLDHAHLNIFIPQSYLDFGVSFVPNGINHVFQIGQKVWTVADVVQRWEAVCKPQMDSDPSLRDPATRIGAICASLLFPNRVPWFLLSEQ</sequence>
<feature type="domain" description="Peptidase C14 caspase" evidence="1">
    <location>
        <begin position="4"/>
        <end position="225"/>
    </location>
</feature>
<evidence type="ECO:0000313" key="2">
    <source>
        <dbReference type="EMBL" id="MDD0991436.1"/>
    </source>
</evidence>
<keyword evidence="3" id="KW-1185">Reference proteome</keyword>
<dbReference type="InterPro" id="IPR029030">
    <property type="entry name" value="Caspase-like_dom_sf"/>
</dbReference>
<dbReference type="Pfam" id="PF00656">
    <property type="entry name" value="Peptidase_C14"/>
    <property type="match status" value="1"/>
</dbReference>
<reference evidence="2 3" key="1">
    <citation type="submission" date="2022-05" db="EMBL/GenBank/DDBJ databases">
        <title>Novel Pseudomonas spp. Isolated from a Rainbow Trout Aquaculture Facility.</title>
        <authorList>
            <person name="Testerman T."/>
            <person name="Graf J."/>
        </authorList>
    </citation>
    <scope>NUCLEOTIDE SEQUENCE [LARGE SCALE GENOMIC DNA]</scope>
    <source>
        <strain evidence="2 3">ID681</strain>
    </source>
</reference>
<dbReference type="RefSeq" id="WP_273913361.1">
    <property type="nucleotide sequence ID" value="NZ_JAMDGX010000081.1"/>
</dbReference>
<organism evidence="2 3">
    <name type="scientific">Pseudomonas fontis</name>
    <dbReference type="NCBI Taxonomy" id="2942633"/>
    <lineage>
        <taxon>Bacteria</taxon>
        <taxon>Pseudomonadati</taxon>
        <taxon>Pseudomonadota</taxon>
        <taxon>Gammaproteobacteria</taxon>
        <taxon>Pseudomonadales</taxon>
        <taxon>Pseudomonadaceae</taxon>
        <taxon>Pseudomonas</taxon>
    </lineage>
</organism>
<proteinExistence type="predicted"/>